<protein>
    <submittedName>
        <fullName evidence="1">Uncharacterized protein</fullName>
    </submittedName>
</protein>
<dbReference type="Proteomes" id="UP000828941">
    <property type="component" value="Chromosome 6"/>
</dbReference>
<keyword evidence="2" id="KW-1185">Reference proteome</keyword>
<accession>A0ACB9NEU5</accession>
<reference evidence="1 2" key="1">
    <citation type="journal article" date="2022" name="DNA Res.">
        <title>Chromosomal-level genome assembly of the orchid tree Bauhinia variegata (Leguminosae; Cercidoideae) supports the allotetraploid origin hypothesis of Bauhinia.</title>
        <authorList>
            <person name="Zhong Y."/>
            <person name="Chen Y."/>
            <person name="Zheng D."/>
            <person name="Pang J."/>
            <person name="Liu Y."/>
            <person name="Luo S."/>
            <person name="Meng S."/>
            <person name="Qian L."/>
            <person name="Wei D."/>
            <person name="Dai S."/>
            <person name="Zhou R."/>
        </authorList>
    </citation>
    <scope>NUCLEOTIDE SEQUENCE [LARGE SCALE GENOMIC DNA]</scope>
    <source>
        <strain evidence="1">BV-YZ2020</strain>
    </source>
</reference>
<name>A0ACB9NEU5_BAUVA</name>
<gene>
    <name evidence="1" type="ORF">L6164_013402</name>
</gene>
<organism evidence="1 2">
    <name type="scientific">Bauhinia variegata</name>
    <name type="common">Purple orchid tree</name>
    <name type="synonym">Phanera variegata</name>
    <dbReference type="NCBI Taxonomy" id="167791"/>
    <lineage>
        <taxon>Eukaryota</taxon>
        <taxon>Viridiplantae</taxon>
        <taxon>Streptophyta</taxon>
        <taxon>Embryophyta</taxon>
        <taxon>Tracheophyta</taxon>
        <taxon>Spermatophyta</taxon>
        <taxon>Magnoliopsida</taxon>
        <taxon>eudicotyledons</taxon>
        <taxon>Gunneridae</taxon>
        <taxon>Pentapetalae</taxon>
        <taxon>rosids</taxon>
        <taxon>fabids</taxon>
        <taxon>Fabales</taxon>
        <taxon>Fabaceae</taxon>
        <taxon>Cercidoideae</taxon>
        <taxon>Cercideae</taxon>
        <taxon>Bauhiniinae</taxon>
        <taxon>Bauhinia</taxon>
    </lineage>
</organism>
<evidence type="ECO:0000313" key="1">
    <source>
        <dbReference type="EMBL" id="KAI4334687.1"/>
    </source>
</evidence>
<proteinExistence type="predicted"/>
<evidence type="ECO:0000313" key="2">
    <source>
        <dbReference type="Proteomes" id="UP000828941"/>
    </source>
</evidence>
<comment type="caution">
    <text evidence="1">The sequence shown here is derived from an EMBL/GenBank/DDBJ whole genome shotgun (WGS) entry which is preliminary data.</text>
</comment>
<sequence>MDFLVVKCHSPYNVILDMPILNQLRAIVSTRHLLIKYPTLDGKVKAIKGDHVMARELYHRNLTIDLANKQEGSRNIEKGEAISLFFAHRSEENLQRALKQIIDQKGRLKSSKAAIKEKSDLVSNLEKKLANHKAFAKKNTSYGLCQKGQRGRARASRSRIIEQMQAKLANIYLNASWEGFKNRLD</sequence>
<dbReference type="EMBL" id="CM039431">
    <property type="protein sequence ID" value="KAI4334687.1"/>
    <property type="molecule type" value="Genomic_DNA"/>
</dbReference>